<dbReference type="AlphaFoldDB" id="A0A8J2LPN3"/>
<proteinExistence type="predicted"/>
<organism evidence="2 3">
    <name type="scientific">Allacma fusca</name>
    <dbReference type="NCBI Taxonomy" id="39272"/>
    <lineage>
        <taxon>Eukaryota</taxon>
        <taxon>Metazoa</taxon>
        <taxon>Ecdysozoa</taxon>
        <taxon>Arthropoda</taxon>
        <taxon>Hexapoda</taxon>
        <taxon>Collembola</taxon>
        <taxon>Symphypleona</taxon>
        <taxon>Sminthuridae</taxon>
        <taxon>Allacma</taxon>
    </lineage>
</organism>
<feature type="compositionally biased region" description="Basic and acidic residues" evidence="1">
    <location>
        <begin position="527"/>
        <end position="543"/>
    </location>
</feature>
<feature type="compositionally biased region" description="Polar residues" evidence="1">
    <location>
        <begin position="111"/>
        <end position="150"/>
    </location>
</feature>
<evidence type="ECO:0000313" key="3">
    <source>
        <dbReference type="Proteomes" id="UP000708208"/>
    </source>
</evidence>
<evidence type="ECO:0000256" key="1">
    <source>
        <dbReference type="SAM" id="MobiDB-lite"/>
    </source>
</evidence>
<dbReference type="Proteomes" id="UP000708208">
    <property type="component" value="Unassembled WGS sequence"/>
</dbReference>
<protein>
    <submittedName>
        <fullName evidence="2">Uncharacterized protein</fullName>
    </submittedName>
</protein>
<sequence length="678" mass="75748">MCVGGRSKKNVQHELKLKSLLSSPGFWKLIQKLETAVSPGNSNIFNDALENHNAPIPISTPKDAPVGTTLSTTSSNSVANPISLVRSLKTVSETTSTESFAFQAITISPQRLDTESNKSPTTLENKTFSFTSDRPEETPQSSKYIQTVRQGQRKSVDENSSHTTSNVSERKSQNSSKSFRKTQRSRLNQETSSTDLRHKVRCFTQSHSVSACPKPRVPLRKVQTKKYNPVVIQTFRNPRATSRVPVSKPGFRRVSPINYNTKPKLTRKQAKPNSTVISNTSMESGKFSVNSMSPTSTSSHVQVLTKNKRKANVKPENNNPKAVRKVTEEHLSISSIVSSEVSKKLLTPTLASPGVSTYSEISLNRNKQENIPKDLKKEKSDFSLKRRSFQENLKMMQHHSIEYVYQNARRSEIELAARKDSGSIATKLSGKVDPVPQTDIYSLFYKSQIFDPNSKARKPKRYEMISSKIENPQKGIQVAAEDVNPTWKAGKLFNGSNDVQVEKGNQFVDVFKFLHEFQAHPTSRSPTKSERKSILKTLSKENDVGDNYNSRNFHKGKKRPSQVANNKPGSQVKKLETMPSKKGYLLRRLKTIFDNPNKVLGTAQDSTANSSLNLPVAPLSPIKIANKDEIVAGHVNNNIKNMKIPAVPIRVPYSKDTPISAGKTIKKNKKLDFKTVFR</sequence>
<comment type="caution">
    <text evidence="2">The sequence shown here is derived from an EMBL/GenBank/DDBJ whole genome shotgun (WGS) entry which is preliminary data.</text>
</comment>
<gene>
    <name evidence="2" type="ORF">AFUS01_LOCUS45585</name>
</gene>
<feature type="region of interest" description="Disordered" evidence="1">
    <location>
        <begin position="111"/>
        <end position="193"/>
    </location>
</feature>
<name>A0A8J2LPN3_9HEXA</name>
<feature type="region of interest" description="Disordered" evidence="1">
    <location>
        <begin position="520"/>
        <end position="574"/>
    </location>
</feature>
<accession>A0A8J2LPN3</accession>
<keyword evidence="3" id="KW-1185">Reference proteome</keyword>
<evidence type="ECO:0000313" key="2">
    <source>
        <dbReference type="EMBL" id="CAG7836329.1"/>
    </source>
</evidence>
<dbReference type="EMBL" id="CAJVCH010570982">
    <property type="protein sequence ID" value="CAG7836329.1"/>
    <property type="molecule type" value="Genomic_DNA"/>
</dbReference>
<reference evidence="2" key="1">
    <citation type="submission" date="2021-06" db="EMBL/GenBank/DDBJ databases">
        <authorList>
            <person name="Hodson N. C."/>
            <person name="Mongue J. A."/>
            <person name="Jaron S. K."/>
        </authorList>
    </citation>
    <scope>NUCLEOTIDE SEQUENCE</scope>
</reference>
<feature type="compositionally biased region" description="Polar residues" evidence="1">
    <location>
        <begin position="161"/>
        <end position="177"/>
    </location>
</feature>